<feature type="region of interest" description="Disordered" evidence="6">
    <location>
        <begin position="233"/>
        <end position="304"/>
    </location>
</feature>
<feature type="compositionally biased region" description="Basic residues" evidence="6">
    <location>
        <begin position="278"/>
        <end position="289"/>
    </location>
</feature>
<evidence type="ECO:0000313" key="8">
    <source>
        <dbReference type="Proteomes" id="UP001642540"/>
    </source>
</evidence>
<keyword evidence="8" id="KW-1185">Reference proteome</keyword>
<protein>
    <recommendedName>
        <fullName evidence="2 5">Ribosome biogenesis protein NOP53</fullName>
    </recommendedName>
</protein>
<comment type="similarity">
    <text evidence="1 5">Belongs to the NOP53 family.</text>
</comment>
<gene>
    <name evidence="7" type="ORF">ODALV1_LOCUS14573</name>
</gene>
<dbReference type="Pfam" id="PF07767">
    <property type="entry name" value="Nop53"/>
    <property type="match status" value="1"/>
</dbReference>
<keyword evidence="3 5" id="KW-0690">Ribosome biogenesis</keyword>
<comment type="caution">
    <text evidence="7">The sequence shown here is derived from an EMBL/GenBank/DDBJ whole genome shotgun (WGS) entry which is preliminary data.</text>
</comment>
<feature type="region of interest" description="Disordered" evidence="6">
    <location>
        <begin position="181"/>
        <end position="209"/>
    </location>
</feature>
<reference evidence="7 8" key="1">
    <citation type="submission" date="2024-08" db="EMBL/GenBank/DDBJ databases">
        <authorList>
            <person name="Cucini C."/>
            <person name="Frati F."/>
        </authorList>
    </citation>
    <scope>NUCLEOTIDE SEQUENCE [LARGE SCALE GENOMIC DNA]</scope>
</reference>
<organism evidence="7 8">
    <name type="scientific">Orchesella dallaii</name>
    <dbReference type="NCBI Taxonomy" id="48710"/>
    <lineage>
        <taxon>Eukaryota</taxon>
        <taxon>Metazoa</taxon>
        <taxon>Ecdysozoa</taxon>
        <taxon>Arthropoda</taxon>
        <taxon>Hexapoda</taxon>
        <taxon>Collembola</taxon>
        <taxon>Entomobryomorpha</taxon>
        <taxon>Entomobryoidea</taxon>
        <taxon>Orchesellidae</taxon>
        <taxon>Orchesellinae</taxon>
        <taxon>Orchesella</taxon>
    </lineage>
</organism>
<proteinExistence type="inferred from homology"/>
<feature type="region of interest" description="Disordered" evidence="6">
    <location>
        <begin position="132"/>
        <end position="159"/>
    </location>
</feature>
<dbReference type="PANTHER" id="PTHR14211">
    <property type="entry name" value="GLIOMA SUPPRESSOR CANDIDATE REGION GENE 2"/>
    <property type="match status" value="1"/>
</dbReference>
<name>A0ABP1QTD8_9HEXA</name>
<evidence type="ECO:0000256" key="5">
    <source>
        <dbReference type="PIRNR" id="PIRNR017302"/>
    </source>
</evidence>
<feature type="compositionally biased region" description="Basic residues" evidence="6">
    <location>
        <begin position="181"/>
        <end position="190"/>
    </location>
</feature>
<sequence>MGKSKVQRFSKGKSKKDTWKKLQHPDLDDFLVEQREDERLGVKAKTDDELFVLDQQGSESFFKAANSQQRVIRQAKKSKDGPLVDFDSLRCNQILKPDSAVKDPVIKRNRTRLPSEKKHVDMKLKDEIRRYKQGQQAKAQAADSTTDDGPTDPWSAPNAKSVESILSDEWLTDEAKRNLLHNRSLHKVKKPTTELKAVEPPHPGLSVNPSFADHQAILKETIELTKAEITKEQKLIRATSTPKWVKDDDEETDVKEEIDVKSEPESDDDDTKAGILKPKPKTRSQKRKARELNEQQRALQEKKTKLKQEAEVFRIKSLRKEIVETEKETKEKLKKKIDRKIKHARFEQLVLSKHKYKPLKPDPLLSDEMAGTFLGDAKNSIADLTLERFKSLQKRNLIEPTVKQRMKRKYKLKKYIRPSEKMEWEKTGMWNGEKLLNPGDRQKSRRGPRRN</sequence>
<feature type="compositionally biased region" description="Basic and acidic residues" evidence="6">
    <location>
        <begin position="255"/>
        <end position="264"/>
    </location>
</feature>
<evidence type="ECO:0000256" key="4">
    <source>
        <dbReference type="ARBA" id="ARBA00023242"/>
    </source>
</evidence>
<evidence type="ECO:0000256" key="6">
    <source>
        <dbReference type="SAM" id="MobiDB-lite"/>
    </source>
</evidence>
<feature type="compositionally biased region" description="Basic and acidic residues" evidence="6">
    <location>
        <begin position="290"/>
        <end position="304"/>
    </location>
</feature>
<evidence type="ECO:0000256" key="2">
    <source>
        <dbReference type="ARBA" id="ARBA00018339"/>
    </source>
</evidence>
<feature type="region of interest" description="Disordered" evidence="6">
    <location>
        <begin position="429"/>
        <end position="451"/>
    </location>
</feature>
<comment type="function">
    <text evidence="5">May play a role in ribosome biogenesis.</text>
</comment>
<comment type="subcellular location">
    <subcellularLocation>
        <location evidence="5">Nucleus</location>
        <location evidence="5">Nucleolus</location>
    </subcellularLocation>
    <subcellularLocation>
        <location evidence="5">Nucleus</location>
        <location evidence="5">Nucleoplasm</location>
    </subcellularLocation>
</comment>
<dbReference type="InterPro" id="IPR011687">
    <property type="entry name" value="Nop53/GLTSCR2"/>
</dbReference>
<dbReference type="EMBL" id="CAXLJM020000046">
    <property type="protein sequence ID" value="CAL8110938.1"/>
    <property type="molecule type" value="Genomic_DNA"/>
</dbReference>
<feature type="compositionally biased region" description="Low complexity" evidence="6">
    <location>
        <begin position="133"/>
        <end position="142"/>
    </location>
</feature>
<dbReference type="Proteomes" id="UP001642540">
    <property type="component" value="Unassembled WGS sequence"/>
</dbReference>
<keyword evidence="4 5" id="KW-0539">Nucleus</keyword>
<evidence type="ECO:0000256" key="3">
    <source>
        <dbReference type="ARBA" id="ARBA00022517"/>
    </source>
</evidence>
<accession>A0ABP1QTD8</accession>
<evidence type="ECO:0000313" key="7">
    <source>
        <dbReference type="EMBL" id="CAL8110938.1"/>
    </source>
</evidence>
<dbReference type="PANTHER" id="PTHR14211:SF7">
    <property type="entry name" value="RIBOSOME BIOGENESIS PROTEIN NOP53"/>
    <property type="match status" value="1"/>
</dbReference>
<dbReference type="PIRSF" id="PIRSF017302">
    <property type="entry name" value="Gltscr2"/>
    <property type="match status" value="1"/>
</dbReference>
<evidence type="ECO:0000256" key="1">
    <source>
        <dbReference type="ARBA" id="ARBA00008838"/>
    </source>
</evidence>